<accession>A0AAW9RIA7</accession>
<comment type="caution">
    <text evidence="3">The sequence shown here is derived from an EMBL/GenBank/DDBJ whole genome shotgun (WGS) entry which is preliminary data.</text>
</comment>
<sequence length="212" mass="22874">MDRMIAELRQSYPCGEARPLGLGRRPAVIVVDFIEGFTNPESPLGGSWDREIEHTASLLAGAREAGVPVVYTTVELRSADLERNLLYLKTPRIGALLEGSRWTGVDHRLPPRDDDVIVSKQHGSAFFGTALASQLQVMGVDTVLLAGCVTSGCVRASAVDAAQAGFRPGVVREAVGDRSPLANETNLIDIEQRYGDVLSLEQALAYLSTIDR</sequence>
<dbReference type="GO" id="GO:0008908">
    <property type="term" value="F:isochorismatase activity"/>
    <property type="evidence" value="ECO:0007669"/>
    <property type="project" value="InterPro"/>
</dbReference>
<dbReference type="AlphaFoldDB" id="A0AAW9RIA7"/>
<protein>
    <submittedName>
        <fullName evidence="3">Isochorismatase family protein</fullName>
    </submittedName>
</protein>
<proteinExistence type="predicted"/>
<dbReference type="EMBL" id="JAZHOG010000005">
    <property type="protein sequence ID" value="MEJ8567813.1"/>
    <property type="molecule type" value="Genomic_DNA"/>
</dbReference>
<dbReference type="PANTHER" id="PTHR43540">
    <property type="entry name" value="PEROXYUREIDOACRYLATE/UREIDOACRYLATE AMIDOHYDROLASE-RELATED"/>
    <property type="match status" value="1"/>
</dbReference>
<dbReference type="Proteomes" id="UP001359886">
    <property type="component" value="Unassembled WGS sequence"/>
</dbReference>
<dbReference type="RefSeq" id="WP_354695136.1">
    <property type="nucleotide sequence ID" value="NZ_JAZHOG010000005.1"/>
</dbReference>
<evidence type="ECO:0000259" key="2">
    <source>
        <dbReference type="Pfam" id="PF00857"/>
    </source>
</evidence>
<evidence type="ECO:0000313" key="3">
    <source>
        <dbReference type="EMBL" id="MEJ8567813.1"/>
    </source>
</evidence>
<keyword evidence="4" id="KW-1185">Reference proteome</keyword>
<feature type="domain" description="Isochorismatase-like" evidence="2">
    <location>
        <begin position="27"/>
        <end position="202"/>
    </location>
</feature>
<evidence type="ECO:0000313" key="4">
    <source>
        <dbReference type="Proteomes" id="UP001359886"/>
    </source>
</evidence>
<keyword evidence="1" id="KW-0378">Hydrolase</keyword>
<dbReference type="Gene3D" id="3.40.50.850">
    <property type="entry name" value="Isochorismatase-like"/>
    <property type="match status" value="1"/>
</dbReference>
<name>A0AAW9RIA7_9GAMM</name>
<dbReference type="Pfam" id="PF00857">
    <property type="entry name" value="Isochorismatase"/>
    <property type="match status" value="1"/>
</dbReference>
<dbReference type="InterPro" id="IPR036380">
    <property type="entry name" value="Isochorismatase-like_sf"/>
</dbReference>
<dbReference type="PRINTS" id="PR01398">
    <property type="entry name" value="ISCHRISMTASE"/>
</dbReference>
<dbReference type="InterPro" id="IPR016291">
    <property type="entry name" value="Isochorismatase"/>
</dbReference>
<organism evidence="3 4">
    <name type="scientific">Elongatibacter sediminis</name>
    <dbReference type="NCBI Taxonomy" id="3119006"/>
    <lineage>
        <taxon>Bacteria</taxon>
        <taxon>Pseudomonadati</taxon>
        <taxon>Pseudomonadota</taxon>
        <taxon>Gammaproteobacteria</taxon>
        <taxon>Chromatiales</taxon>
        <taxon>Wenzhouxiangellaceae</taxon>
        <taxon>Elongatibacter</taxon>
    </lineage>
</organism>
<reference evidence="3 4" key="1">
    <citation type="submission" date="2024-02" db="EMBL/GenBank/DDBJ databases">
        <title>A novel Wenzhouxiangellaceae bacterium, isolated from coastal sediments.</title>
        <authorList>
            <person name="Du Z.-J."/>
            <person name="Ye Y.-Q."/>
            <person name="Zhang X.-Y."/>
        </authorList>
    </citation>
    <scope>NUCLEOTIDE SEQUENCE [LARGE SCALE GENOMIC DNA]</scope>
    <source>
        <strain evidence="3 4">CH-27</strain>
    </source>
</reference>
<dbReference type="InterPro" id="IPR050272">
    <property type="entry name" value="Isochorismatase-like_hydrls"/>
</dbReference>
<dbReference type="PANTHER" id="PTHR43540:SF1">
    <property type="entry name" value="ISOCHORISMATASE HYDROLASE"/>
    <property type="match status" value="1"/>
</dbReference>
<dbReference type="InterPro" id="IPR000868">
    <property type="entry name" value="Isochorismatase-like_dom"/>
</dbReference>
<evidence type="ECO:0000256" key="1">
    <source>
        <dbReference type="ARBA" id="ARBA00022801"/>
    </source>
</evidence>
<dbReference type="SUPFAM" id="SSF52499">
    <property type="entry name" value="Isochorismatase-like hydrolases"/>
    <property type="match status" value="1"/>
</dbReference>
<gene>
    <name evidence="3" type="ORF">V3330_09265</name>
</gene>